<protein>
    <submittedName>
        <fullName evidence="1">Uncharacterized protein</fullName>
    </submittedName>
</protein>
<dbReference type="Proteomes" id="UP001172101">
    <property type="component" value="Unassembled WGS sequence"/>
</dbReference>
<gene>
    <name evidence="1" type="ORF">B0T26DRAFT_700641</name>
</gene>
<evidence type="ECO:0000313" key="1">
    <source>
        <dbReference type="EMBL" id="KAK0721908.1"/>
    </source>
</evidence>
<dbReference type="AlphaFoldDB" id="A0AA40E461"/>
<proteinExistence type="predicted"/>
<comment type="caution">
    <text evidence="1">The sequence shown here is derived from an EMBL/GenBank/DDBJ whole genome shotgun (WGS) entry which is preliminary data.</text>
</comment>
<organism evidence="1 2">
    <name type="scientific">Lasiosphaeria miniovina</name>
    <dbReference type="NCBI Taxonomy" id="1954250"/>
    <lineage>
        <taxon>Eukaryota</taxon>
        <taxon>Fungi</taxon>
        <taxon>Dikarya</taxon>
        <taxon>Ascomycota</taxon>
        <taxon>Pezizomycotina</taxon>
        <taxon>Sordariomycetes</taxon>
        <taxon>Sordariomycetidae</taxon>
        <taxon>Sordariales</taxon>
        <taxon>Lasiosphaeriaceae</taxon>
        <taxon>Lasiosphaeria</taxon>
    </lineage>
</organism>
<dbReference type="RefSeq" id="XP_060297832.1">
    <property type="nucleotide sequence ID" value="XM_060441560.1"/>
</dbReference>
<dbReference type="EMBL" id="JAUIRO010000003">
    <property type="protein sequence ID" value="KAK0721908.1"/>
    <property type="molecule type" value="Genomic_DNA"/>
</dbReference>
<name>A0AA40E461_9PEZI</name>
<evidence type="ECO:0000313" key="2">
    <source>
        <dbReference type="Proteomes" id="UP001172101"/>
    </source>
</evidence>
<keyword evidence="2" id="KW-1185">Reference proteome</keyword>
<reference evidence="1" key="1">
    <citation type="submission" date="2023-06" db="EMBL/GenBank/DDBJ databases">
        <title>Genome-scale phylogeny and comparative genomics of the fungal order Sordariales.</title>
        <authorList>
            <consortium name="Lawrence Berkeley National Laboratory"/>
            <person name="Hensen N."/>
            <person name="Bonometti L."/>
            <person name="Westerberg I."/>
            <person name="Brannstrom I.O."/>
            <person name="Guillou S."/>
            <person name="Cros-Aarteil S."/>
            <person name="Calhoun S."/>
            <person name="Haridas S."/>
            <person name="Kuo A."/>
            <person name="Mondo S."/>
            <person name="Pangilinan J."/>
            <person name="Riley R."/>
            <person name="LaButti K."/>
            <person name="Andreopoulos B."/>
            <person name="Lipzen A."/>
            <person name="Chen C."/>
            <person name="Yanf M."/>
            <person name="Daum C."/>
            <person name="Ng V."/>
            <person name="Clum A."/>
            <person name="Steindorff A."/>
            <person name="Ohm R."/>
            <person name="Martin F."/>
            <person name="Silar P."/>
            <person name="Natvig D."/>
            <person name="Lalanne C."/>
            <person name="Gautier V."/>
            <person name="Ament-velasquez S.L."/>
            <person name="Kruys A."/>
            <person name="Hutchinson M.I."/>
            <person name="Powell A.J."/>
            <person name="Barry K."/>
            <person name="Miller A.N."/>
            <person name="Grigoriev I.V."/>
            <person name="Debuchy R."/>
            <person name="Gladieux P."/>
            <person name="Thoren M.H."/>
            <person name="Johannesson H."/>
        </authorList>
    </citation>
    <scope>NUCLEOTIDE SEQUENCE</scope>
    <source>
        <strain evidence="1">SMH2392-1A</strain>
    </source>
</reference>
<sequence length="52" mass="6032">MADVVGAIYKRCRNYSIEKPVDQFYALRSPRRPVVNCLDCRNQLRGERSTSV</sequence>
<accession>A0AA40E461</accession>
<dbReference type="GeneID" id="85324830"/>